<accession>A0ABD7QN90</accession>
<sequence>MSNDSHFPTIFREIISKITMRFTVGKVYQAFTSYRRKIVFSIHN</sequence>
<reference evidence="1 2" key="1">
    <citation type="submission" date="2019-03" db="EMBL/GenBank/DDBJ databases">
        <title>Genomic analyses of the natural microbiome of Caenorhabditis elegans.</title>
        <authorList>
            <person name="Samuel B."/>
        </authorList>
    </citation>
    <scope>NUCLEOTIDE SEQUENCE [LARGE SCALE GENOMIC DNA]</scope>
    <source>
        <strain evidence="1 2">JUb54</strain>
    </source>
</reference>
<evidence type="ECO:0000313" key="2">
    <source>
        <dbReference type="Proteomes" id="UP000295263"/>
    </source>
</evidence>
<name>A0ABD7QN90_RAOOR</name>
<dbReference type="Proteomes" id="UP000295263">
    <property type="component" value="Unassembled WGS sequence"/>
</dbReference>
<comment type="caution">
    <text evidence="1">The sequence shown here is derived from an EMBL/GenBank/DDBJ whole genome shotgun (WGS) entry which is preliminary data.</text>
</comment>
<evidence type="ECO:0000313" key="1">
    <source>
        <dbReference type="EMBL" id="TCQ76486.1"/>
    </source>
</evidence>
<organism evidence="1 2">
    <name type="scientific">Raoultella ornithinolytica</name>
    <name type="common">Klebsiella ornithinolytica</name>
    <dbReference type="NCBI Taxonomy" id="54291"/>
    <lineage>
        <taxon>Bacteria</taxon>
        <taxon>Pseudomonadati</taxon>
        <taxon>Pseudomonadota</taxon>
        <taxon>Gammaproteobacteria</taxon>
        <taxon>Enterobacterales</taxon>
        <taxon>Enterobacteriaceae</taxon>
        <taxon>Klebsiella/Raoultella group</taxon>
        <taxon>Raoultella</taxon>
    </lineage>
</organism>
<protein>
    <submittedName>
        <fullName evidence="1">Uncharacterized protein</fullName>
    </submittedName>
</protein>
<gene>
    <name evidence="1" type="ORF">EC841_101295</name>
</gene>
<dbReference type="EMBL" id="SLYQ01000001">
    <property type="protein sequence ID" value="TCQ76486.1"/>
    <property type="molecule type" value="Genomic_DNA"/>
</dbReference>
<proteinExistence type="predicted"/>
<dbReference type="AlphaFoldDB" id="A0ABD7QN90"/>